<evidence type="ECO:0000256" key="14">
    <source>
        <dbReference type="SAM" id="SignalP"/>
    </source>
</evidence>
<evidence type="ECO:0000256" key="13">
    <source>
        <dbReference type="RuleBase" id="RU003357"/>
    </source>
</evidence>
<dbReference type="PANTHER" id="PTHR32552:SF89">
    <property type="entry name" value="CATECHOLATE SIDEROPHORE RECEPTOR FIU"/>
    <property type="match status" value="1"/>
</dbReference>
<keyword evidence="4" id="KW-0410">Iron transport</keyword>
<keyword evidence="6 14" id="KW-0732">Signal</keyword>
<evidence type="ECO:0000313" key="17">
    <source>
        <dbReference type="EMBL" id="SMC36224.1"/>
    </source>
</evidence>
<sequence>MRKQVTKFKLHPIFAGMAMLGLVLPQSSFAQQVTDVGIVNATGGVGESTNPKNFDSVKLSPVRTSLEVARPVAELSQEYLDNFVAPMSNFANMANGMLPGAYGISSNGPGNNDDKIWFRGFKDGSFTMTWDGIPFSDTNDPTHHSQAFFPAPFIGGITSDRSPGTAASIGPANFGGTVGLLSRPVDNEHRVSAFYNYGSFNTNEYGMEVASGYLESNPNTKFLFNIHHMDSDGAQTYNRQYRDGASFKLETALTPDTTMTIFASWVHYLSNSGGTIQPSTYAVYTIPGAAAAVPGNYKGDLSYYNSNNPARADYLGYNKYDVTTSFNYLGFKSDLGGGWKLDNKTYFNYYANQQNYANISAPDQTSASLLASSKPGVDKLNSYHTMGNILRLSKDFELGTLRTGIQTERSDTPRHQVYVNYLTGNQASGGVIFNEDFQTTIIQPYAEFAWKATPALTITPGVKYNTFTHSLTQFPDNSASGKGVGNLNGAANVMNSRTFTDVLPFIDARYMIQKNWSVYAQYSTGDVIPPTSTYDVTGSLVGTLPDPMKTKTYQVGTVFQTPKYSFDFDIFQTNADTSFNSQTVNGITNYYQGPATTYRGAEASGNIMLDRNFNLYLNAAYYNATYDTTGLSVASVPQDMETVGLFYRQNNWSLGGTVKRIGAQWQDNTNASQINQAYQLDSMILTNLSANYTFSDIPSYMKSVKVRFGIDNIFDTRNIAGVKFGSATSTLGASATDTVLYTSGRSMYMGVSGNF</sequence>
<proteinExistence type="inferred from homology"/>
<accession>A0A1W1YJB3</accession>
<evidence type="ECO:0000256" key="5">
    <source>
        <dbReference type="ARBA" id="ARBA00022692"/>
    </source>
</evidence>
<dbReference type="RefSeq" id="WP_084282835.1">
    <property type="nucleotide sequence ID" value="NZ_FWXJ01000003.1"/>
</dbReference>
<keyword evidence="10 12" id="KW-0472">Membrane</keyword>
<evidence type="ECO:0000256" key="10">
    <source>
        <dbReference type="ARBA" id="ARBA00023136"/>
    </source>
</evidence>
<comment type="subcellular location">
    <subcellularLocation>
        <location evidence="1 12">Cell outer membrane</location>
        <topology evidence="1 12">Multi-pass membrane protein</topology>
    </subcellularLocation>
</comment>
<evidence type="ECO:0000256" key="3">
    <source>
        <dbReference type="ARBA" id="ARBA00022452"/>
    </source>
</evidence>
<keyword evidence="8" id="KW-0406">Ion transport</keyword>
<keyword evidence="9 13" id="KW-0798">TonB box</keyword>
<feature type="domain" description="TonB-dependent receptor-like beta-barrel" evidence="15">
    <location>
        <begin position="269"/>
        <end position="713"/>
    </location>
</feature>
<feature type="chain" id="PRO_5012845542" evidence="14">
    <location>
        <begin position="31"/>
        <end position="755"/>
    </location>
</feature>
<organism evidence="17 18">
    <name type="scientific">Polynucleobacter kasalickyi</name>
    <dbReference type="NCBI Taxonomy" id="1938817"/>
    <lineage>
        <taxon>Bacteria</taxon>
        <taxon>Pseudomonadati</taxon>
        <taxon>Pseudomonadota</taxon>
        <taxon>Betaproteobacteria</taxon>
        <taxon>Burkholderiales</taxon>
        <taxon>Burkholderiaceae</taxon>
        <taxon>Polynucleobacter</taxon>
    </lineage>
</organism>
<evidence type="ECO:0000256" key="11">
    <source>
        <dbReference type="ARBA" id="ARBA00023237"/>
    </source>
</evidence>
<keyword evidence="5 12" id="KW-0812">Transmembrane</keyword>
<protein>
    <submittedName>
        <fullName evidence="17">Iron complex outermembrane recepter protein</fullName>
    </submittedName>
</protein>
<evidence type="ECO:0000256" key="9">
    <source>
        <dbReference type="ARBA" id="ARBA00023077"/>
    </source>
</evidence>
<dbReference type="OrthoDB" id="9760494at2"/>
<evidence type="ECO:0000256" key="6">
    <source>
        <dbReference type="ARBA" id="ARBA00022729"/>
    </source>
</evidence>
<evidence type="ECO:0000259" key="16">
    <source>
        <dbReference type="Pfam" id="PF07715"/>
    </source>
</evidence>
<dbReference type="PANTHER" id="PTHR32552">
    <property type="entry name" value="FERRICHROME IRON RECEPTOR-RELATED"/>
    <property type="match status" value="1"/>
</dbReference>
<keyword evidence="11 12" id="KW-0998">Cell outer membrane</keyword>
<reference evidence="17 18" key="1">
    <citation type="submission" date="2017-04" db="EMBL/GenBank/DDBJ databases">
        <authorList>
            <person name="Afonso C.L."/>
            <person name="Miller P.J."/>
            <person name="Scott M.A."/>
            <person name="Spackman E."/>
            <person name="Goraichik I."/>
            <person name="Dimitrov K.M."/>
            <person name="Suarez D.L."/>
            <person name="Swayne D.E."/>
        </authorList>
    </citation>
    <scope>NUCLEOTIDE SEQUENCE [LARGE SCALE GENOMIC DNA]</scope>
    <source>
        <strain evidence="17 18">VK13</strain>
    </source>
</reference>
<feature type="domain" description="TonB-dependent receptor plug" evidence="16">
    <location>
        <begin position="67"/>
        <end position="177"/>
    </location>
</feature>
<dbReference type="InterPro" id="IPR000531">
    <property type="entry name" value="Beta-barrel_TonB"/>
</dbReference>
<evidence type="ECO:0000313" key="18">
    <source>
        <dbReference type="Proteomes" id="UP000192708"/>
    </source>
</evidence>
<evidence type="ECO:0000256" key="8">
    <source>
        <dbReference type="ARBA" id="ARBA00023065"/>
    </source>
</evidence>
<keyword evidence="7" id="KW-0408">Iron</keyword>
<evidence type="ECO:0000256" key="1">
    <source>
        <dbReference type="ARBA" id="ARBA00004571"/>
    </source>
</evidence>
<evidence type="ECO:0000256" key="7">
    <source>
        <dbReference type="ARBA" id="ARBA00023004"/>
    </source>
</evidence>
<comment type="similarity">
    <text evidence="12 13">Belongs to the TonB-dependent receptor family.</text>
</comment>
<name>A0A1W1YJB3_9BURK</name>
<dbReference type="Pfam" id="PF00593">
    <property type="entry name" value="TonB_dep_Rec_b-barrel"/>
    <property type="match status" value="1"/>
</dbReference>
<dbReference type="AlphaFoldDB" id="A0A1W1YJB3"/>
<dbReference type="PROSITE" id="PS52016">
    <property type="entry name" value="TONB_DEPENDENT_REC_3"/>
    <property type="match status" value="1"/>
</dbReference>
<dbReference type="InterPro" id="IPR039426">
    <property type="entry name" value="TonB-dep_rcpt-like"/>
</dbReference>
<dbReference type="Pfam" id="PF07715">
    <property type="entry name" value="Plug"/>
    <property type="match status" value="1"/>
</dbReference>
<evidence type="ECO:0000256" key="2">
    <source>
        <dbReference type="ARBA" id="ARBA00022448"/>
    </source>
</evidence>
<evidence type="ECO:0000256" key="12">
    <source>
        <dbReference type="PROSITE-ProRule" id="PRU01360"/>
    </source>
</evidence>
<evidence type="ECO:0000256" key="4">
    <source>
        <dbReference type="ARBA" id="ARBA00022496"/>
    </source>
</evidence>
<dbReference type="InterPro" id="IPR012910">
    <property type="entry name" value="Plug_dom"/>
</dbReference>
<dbReference type="GO" id="GO:0015344">
    <property type="term" value="F:siderophore uptake transmembrane transporter activity"/>
    <property type="evidence" value="ECO:0007669"/>
    <property type="project" value="TreeGrafter"/>
</dbReference>
<dbReference type="Proteomes" id="UP000192708">
    <property type="component" value="Unassembled WGS sequence"/>
</dbReference>
<dbReference type="EMBL" id="FWXJ01000003">
    <property type="protein sequence ID" value="SMC36224.1"/>
    <property type="molecule type" value="Genomic_DNA"/>
</dbReference>
<keyword evidence="3 12" id="KW-1134">Transmembrane beta strand</keyword>
<dbReference type="InterPro" id="IPR036942">
    <property type="entry name" value="Beta-barrel_TonB_sf"/>
</dbReference>
<keyword evidence="2 12" id="KW-0813">Transport</keyword>
<dbReference type="STRING" id="1938817.SAMN06296008_103113"/>
<dbReference type="GO" id="GO:0009279">
    <property type="term" value="C:cell outer membrane"/>
    <property type="evidence" value="ECO:0007669"/>
    <property type="project" value="UniProtKB-SubCell"/>
</dbReference>
<feature type="signal peptide" evidence="14">
    <location>
        <begin position="1"/>
        <end position="30"/>
    </location>
</feature>
<evidence type="ECO:0000259" key="15">
    <source>
        <dbReference type="Pfam" id="PF00593"/>
    </source>
</evidence>
<dbReference type="Gene3D" id="2.40.170.20">
    <property type="entry name" value="TonB-dependent receptor, beta-barrel domain"/>
    <property type="match status" value="1"/>
</dbReference>
<dbReference type="SUPFAM" id="SSF56935">
    <property type="entry name" value="Porins"/>
    <property type="match status" value="1"/>
</dbReference>
<keyword evidence="18" id="KW-1185">Reference proteome</keyword>
<gene>
    <name evidence="17" type="ORF">SAMN06296008_103113</name>
</gene>